<reference evidence="2" key="2">
    <citation type="submission" date="2022-08" db="UniProtKB">
        <authorList>
            <consortium name="EnsemblMetazoa"/>
        </authorList>
    </citation>
    <scope>IDENTIFICATION</scope>
    <source>
        <strain evidence="2">STECLA/ALBI9_A</strain>
    </source>
</reference>
<feature type="compositionally biased region" description="Polar residues" evidence="1">
    <location>
        <begin position="57"/>
        <end position="67"/>
    </location>
</feature>
<evidence type="ECO:0000256" key="1">
    <source>
        <dbReference type="SAM" id="MobiDB-lite"/>
    </source>
</evidence>
<sequence>MVDCRCKRARGLSAQGVGHTTLRQPHTHNGTTVLITTLGELASRPEPRTRQRWWKQKQCSDSIATRE</sequence>
<proteinExistence type="predicted"/>
<protein>
    <submittedName>
        <fullName evidence="2">Uncharacterized protein</fullName>
    </submittedName>
</protein>
<feature type="region of interest" description="Disordered" evidence="1">
    <location>
        <begin position="45"/>
        <end position="67"/>
    </location>
</feature>
<dbReference type="AlphaFoldDB" id="A0A182FYL4"/>
<dbReference type="VEuPathDB" id="VectorBase:AALB014701"/>
<accession>A0A182FYL4</accession>
<dbReference type="Proteomes" id="UP000069272">
    <property type="component" value="Chromosome X"/>
</dbReference>
<evidence type="ECO:0000313" key="3">
    <source>
        <dbReference type="Proteomes" id="UP000069272"/>
    </source>
</evidence>
<keyword evidence="3" id="KW-1185">Reference proteome</keyword>
<organism evidence="2 3">
    <name type="scientific">Anopheles albimanus</name>
    <name type="common">New world malaria mosquito</name>
    <dbReference type="NCBI Taxonomy" id="7167"/>
    <lineage>
        <taxon>Eukaryota</taxon>
        <taxon>Metazoa</taxon>
        <taxon>Ecdysozoa</taxon>
        <taxon>Arthropoda</taxon>
        <taxon>Hexapoda</taxon>
        <taxon>Insecta</taxon>
        <taxon>Pterygota</taxon>
        <taxon>Neoptera</taxon>
        <taxon>Endopterygota</taxon>
        <taxon>Diptera</taxon>
        <taxon>Nematocera</taxon>
        <taxon>Culicoidea</taxon>
        <taxon>Culicidae</taxon>
        <taxon>Anophelinae</taxon>
        <taxon>Anopheles</taxon>
    </lineage>
</organism>
<dbReference type="EnsemblMetazoa" id="AALB014701-RA">
    <property type="protein sequence ID" value="AALB014701-PA"/>
    <property type="gene ID" value="AALB014701"/>
</dbReference>
<evidence type="ECO:0000313" key="2">
    <source>
        <dbReference type="EnsemblMetazoa" id="AALB014701-PA"/>
    </source>
</evidence>
<reference evidence="2 3" key="1">
    <citation type="journal article" date="2017" name="G3 (Bethesda)">
        <title>The Physical Genome Mapping of Anopheles albimanus Corrected Scaffold Misassemblies and Identified Interarm Rearrangements in Genus Anopheles.</title>
        <authorList>
            <person name="Artemov G.N."/>
            <person name="Peery A.N."/>
            <person name="Jiang X."/>
            <person name="Tu Z."/>
            <person name="Stegniy V.N."/>
            <person name="Sharakhova M.V."/>
            <person name="Sharakhov I.V."/>
        </authorList>
    </citation>
    <scope>NUCLEOTIDE SEQUENCE [LARGE SCALE GENOMIC DNA]</scope>
    <source>
        <strain evidence="2 3">ALBI9_A</strain>
    </source>
</reference>
<name>A0A182FYL4_ANOAL</name>